<evidence type="ECO:0000313" key="2">
    <source>
        <dbReference type="Proteomes" id="UP000078454"/>
    </source>
</evidence>
<evidence type="ECO:0000313" key="1">
    <source>
        <dbReference type="EMBL" id="OAS13527.1"/>
    </source>
</evidence>
<dbReference type="Proteomes" id="UP000078454">
    <property type="component" value="Unassembled WGS sequence"/>
</dbReference>
<dbReference type="InterPro" id="IPR010349">
    <property type="entry name" value="Asparaginase_II"/>
</dbReference>
<dbReference type="STRING" id="1850517.A8708_23990"/>
<name>A0A197ZXG8_9BACL</name>
<dbReference type="PANTHER" id="PTHR42110:SF1">
    <property type="entry name" value="L-ASPARAGINASE, PUTATIVE (AFU_ORTHOLOGUE AFUA_3G11890)-RELATED"/>
    <property type="match status" value="1"/>
</dbReference>
<sequence length="334" mass="36171">MKPSDTIVRVSRGRITESIHRIHLAVVDNQGTLLHRAGDPHLLTFARSTAKLIQALPVIESGAADHFGLTEAEIALCCASHNGEDEHVSTARGILGKLGYHAKHLQCGAHEPYHAPTSQAMRERGESPSTLHNNCSGKHSGMLSLSSYLGASPDTYMSPEHPVQVSMLEVVSAMSDVPKEQIELGIDGCGVPVFGMPINQLALAFARLGNPEGLPAQRANACHRIVNAVRKYPQFLAGSDRFDTRLIEVTKGRVIGKMGAEGIFALSIPDLAIGFVLKVEDGNIRALYPAVTEALKQLGYLSETEVSDLKDFHTPAVHNWQGTEVGRIRPDFRL</sequence>
<dbReference type="OrthoDB" id="9770793at2"/>
<reference evidence="1 2" key="1">
    <citation type="submission" date="2016-05" db="EMBL/GenBank/DDBJ databases">
        <title>Paenibacillus sp. 1ZS3-15 nov., isolated from the rhizosphere soil.</title>
        <authorList>
            <person name="Zhang X.X."/>
            <person name="Zhang J."/>
        </authorList>
    </citation>
    <scope>NUCLEOTIDE SEQUENCE [LARGE SCALE GENOMIC DNA]</scope>
    <source>
        <strain evidence="1 2">1ZS3-15</strain>
    </source>
</reference>
<dbReference type="PANTHER" id="PTHR42110">
    <property type="entry name" value="L-ASPARAGINASE, PUTATIVE (AFU_ORTHOLOGUE AFUA_3G11890)-RELATED"/>
    <property type="match status" value="1"/>
</dbReference>
<dbReference type="Pfam" id="PF06089">
    <property type="entry name" value="Asparaginase_II"/>
    <property type="match status" value="1"/>
</dbReference>
<organism evidence="1 2">
    <name type="scientific">Paenibacillus oryzisoli</name>
    <dbReference type="NCBI Taxonomy" id="1850517"/>
    <lineage>
        <taxon>Bacteria</taxon>
        <taxon>Bacillati</taxon>
        <taxon>Bacillota</taxon>
        <taxon>Bacilli</taxon>
        <taxon>Bacillales</taxon>
        <taxon>Paenibacillaceae</taxon>
        <taxon>Paenibacillus</taxon>
    </lineage>
</organism>
<gene>
    <name evidence="1" type="ORF">A8708_23990</name>
</gene>
<dbReference type="AlphaFoldDB" id="A0A197ZXG8"/>
<comment type="caution">
    <text evidence="1">The sequence shown here is derived from an EMBL/GenBank/DDBJ whole genome shotgun (WGS) entry which is preliminary data.</text>
</comment>
<dbReference type="RefSeq" id="WP_068670485.1">
    <property type="nucleotide sequence ID" value="NZ_LYPB01000092.1"/>
</dbReference>
<protein>
    <submittedName>
        <fullName evidence="1">Asparaginase</fullName>
    </submittedName>
</protein>
<proteinExistence type="predicted"/>
<keyword evidence="2" id="KW-1185">Reference proteome</keyword>
<accession>A0A197ZXG8</accession>
<dbReference type="EMBL" id="LYPB01000092">
    <property type="protein sequence ID" value="OAS13527.1"/>
    <property type="molecule type" value="Genomic_DNA"/>
</dbReference>